<keyword evidence="1" id="KW-1133">Transmembrane helix</keyword>
<feature type="transmembrane region" description="Helical" evidence="1">
    <location>
        <begin position="46"/>
        <end position="67"/>
    </location>
</feature>
<dbReference type="EMBL" id="JAQIOY010000006">
    <property type="protein sequence ID" value="MDA7425995.1"/>
    <property type="molecule type" value="Genomic_DNA"/>
</dbReference>
<evidence type="ECO:0000313" key="2">
    <source>
        <dbReference type="EMBL" id="MDA7425995.1"/>
    </source>
</evidence>
<sequence length="138" mass="14657">MSAAQRNTFQERAARLRLADQQARATSTPIEEPDPRANAKELAMDIAQALGVVLLFMLGHAVLWLFLDGIFPPGFMSSGFAAMASLLLFTLKADSSKAMWGGGLAGIWIAVLAGPYLSGFAPTWAVWLISPGANAPLP</sequence>
<proteinExistence type="predicted"/>
<evidence type="ECO:0000313" key="3">
    <source>
        <dbReference type="Proteomes" id="UP001210720"/>
    </source>
</evidence>
<comment type="caution">
    <text evidence="2">The sequence shown here is derived from an EMBL/GenBank/DDBJ whole genome shotgun (WGS) entry which is preliminary data.</text>
</comment>
<dbReference type="RefSeq" id="WP_271433352.1">
    <property type="nucleotide sequence ID" value="NZ_JAQIOY010000006.1"/>
</dbReference>
<protein>
    <submittedName>
        <fullName evidence="2">Uncharacterized protein</fullName>
    </submittedName>
</protein>
<accession>A0ABT4XVK2</accession>
<reference evidence="2 3" key="1">
    <citation type="submission" date="2023-01" db="EMBL/GenBank/DDBJ databases">
        <title>Thalassococcus onchidii sp. nov., isolated from a marine invertebrate from the South China Sea.</title>
        <authorList>
            <person name="Xu S."/>
            <person name="Liu Z."/>
            <person name="Xu Y."/>
        </authorList>
    </citation>
    <scope>NUCLEOTIDE SEQUENCE [LARGE SCALE GENOMIC DNA]</scope>
    <source>
        <strain evidence="2 3">KCTC 32084</strain>
    </source>
</reference>
<name>A0ABT4XVK2_9RHOB</name>
<keyword evidence="1" id="KW-0812">Transmembrane</keyword>
<keyword evidence="3" id="KW-1185">Reference proteome</keyword>
<organism evidence="2 3">
    <name type="scientific">Thalassococcus lentus</name>
    <dbReference type="NCBI Taxonomy" id="1210524"/>
    <lineage>
        <taxon>Bacteria</taxon>
        <taxon>Pseudomonadati</taxon>
        <taxon>Pseudomonadota</taxon>
        <taxon>Alphaproteobacteria</taxon>
        <taxon>Rhodobacterales</taxon>
        <taxon>Roseobacteraceae</taxon>
        <taxon>Thalassococcus</taxon>
    </lineage>
</organism>
<feature type="transmembrane region" description="Helical" evidence="1">
    <location>
        <begin position="73"/>
        <end position="91"/>
    </location>
</feature>
<keyword evidence="1" id="KW-0472">Membrane</keyword>
<dbReference type="Proteomes" id="UP001210720">
    <property type="component" value="Unassembled WGS sequence"/>
</dbReference>
<gene>
    <name evidence="2" type="ORF">PFY00_14770</name>
</gene>
<evidence type="ECO:0000256" key="1">
    <source>
        <dbReference type="SAM" id="Phobius"/>
    </source>
</evidence>
<feature type="transmembrane region" description="Helical" evidence="1">
    <location>
        <begin position="103"/>
        <end position="129"/>
    </location>
</feature>